<keyword evidence="2" id="KW-1185">Reference proteome</keyword>
<dbReference type="EMBL" id="MU274946">
    <property type="protein sequence ID" value="KAI0084193.1"/>
    <property type="molecule type" value="Genomic_DNA"/>
</dbReference>
<evidence type="ECO:0000313" key="1">
    <source>
        <dbReference type="EMBL" id="KAI0084193.1"/>
    </source>
</evidence>
<reference evidence="1" key="1">
    <citation type="journal article" date="2021" name="Environ. Microbiol.">
        <title>Gene family expansions and transcriptome signatures uncover fungal adaptations to wood decay.</title>
        <authorList>
            <person name="Hage H."/>
            <person name="Miyauchi S."/>
            <person name="Viragh M."/>
            <person name="Drula E."/>
            <person name="Min B."/>
            <person name="Chaduli D."/>
            <person name="Navarro D."/>
            <person name="Favel A."/>
            <person name="Norest M."/>
            <person name="Lesage-Meessen L."/>
            <person name="Balint B."/>
            <person name="Merenyi Z."/>
            <person name="de Eugenio L."/>
            <person name="Morin E."/>
            <person name="Martinez A.T."/>
            <person name="Baldrian P."/>
            <person name="Stursova M."/>
            <person name="Martinez M.J."/>
            <person name="Novotny C."/>
            <person name="Magnuson J.K."/>
            <person name="Spatafora J.W."/>
            <person name="Maurice S."/>
            <person name="Pangilinan J."/>
            <person name="Andreopoulos W."/>
            <person name="LaButti K."/>
            <person name="Hundley H."/>
            <person name="Na H."/>
            <person name="Kuo A."/>
            <person name="Barry K."/>
            <person name="Lipzen A."/>
            <person name="Henrissat B."/>
            <person name="Riley R."/>
            <person name="Ahrendt S."/>
            <person name="Nagy L.G."/>
            <person name="Grigoriev I.V."/>
            <person name="Martin F."/>
            <person name="Rosso M.N."/>
        </authorList>
    </citation>
    <scope>NUCLEOTIDE SEQUENCE</scope>
    <source>
        <strain evidence="1">CBS 384.51</strain>
    </source>
</reference>
<dbReference type="Proteomes" id="UP001055072">
    <property type="component" value="Unassembled WGS sequence"/>
</dbReference>
<name>A0ACB8TQ55_9APHY</name>
<accession>A0ACB8TQ55</accession>
<organism evidence="1 2">
    <name type="scientific">Irpex rosettiformis</name>
    <dbReference type="NCBI Taxonomy" id="378272"/>
    <lineage>
        <taxon>Eukaryota</taxon>
        <taxon>Fungi</taxon>
        <taxon>Dikarya</taxon>
        <taxon>Basidiomycota</taxon>
        <taxon>Agaricomycotina</taxon>
        <taxon>Agaricomycetes</taxon>
        <taxon>Polyporales</taxon>
        <taxon>Irpicaceae</taxon>
        <taxon>Irpex</taxon>
    </lineage>
</organism>
<sequence>MATLQVPPRLTSQLSRNYDDFDSRLAPPSPSISSIDMQEGSKKTMQTTVAIRDEKPHHFKIRPLKHVPVEKRPTEKLPALYQLAPDRAASACSFNSLNDEHPSVSRPGSPPPQRQRVRGLSSASEVKSDYSSFKDEHSVSGFEASSNSQVGSFGSLRSTAGDISQEDIVQALQTYDASQASLSHPWSAPPDLTFDTSRELSASPGLVTPLTSTPSSESVRKTKSMHVASSGRGFISKLPLDPPALSRASILQRRDRNRTKAFSVSSLSTGHSKEENPTHNRKRHAIYGDSEWQVDLPPSSDSQSSLGESAFPGSGSSRSLSYVAPRFFGKEINSRHTSTRSDVSSRFGLGLKNSMSTPIVPTILSLPSFDQPSVLPLKVSTSRTSIKSIEPALLDRASTPTWPPLVQEMLDEIDEAILEWQFTCFAASF</sequence>
<evidence type="ECO:0000313" key="2">
    <source>
        <dbReference type="Proteomes" id="UP001055072"/>
    </source>
</evidence>
<gene>
    <name evidence="1" type="ORF">BDY19DRAFT_910029</name>
</gene>
<protein>
    <submittedName>
        <fullName evidence="1">Uncharacterized protein</fullName>
    </submittedName>
</protein>
<proteinExistence type="predicted"/>
<comment type="caution">
    <text evidence="1">The sequence shown here is derived from an EMBL/GenBank/DDBJ whole genome shotgun (WGS) entry which is preliminary data.</text>
</comment>